<evidence type="ECO:0008006" key="4">
    <source>
        <dbReference type="Google" id="ProtNLM"/>
    </source>
</evidence>
<keyword evidence="3" id="KW-1185">Reference proteome</keyword>
<evidence type="ECO:0000313" key="2">
    <source>
        <dbReference type="EMBL" id="QNP42578.1"/>
    </source>
</evidence>
<accession>A0ABX6T1H6</accession>
<keyword evidence="1" id="KW-0472">Membrane</keyword>
<name>A0ABX6T1H6_9SPHN</name>
<keyword evidence="1" id="KW-0812">Transmembrane</keyword>
<protein>
    <recommendedName>
        <fullName evidence="4">DUF1311 domain-containing protein</fullName>
    </recommendedName>
</protein>
<gene>
    <name evidence="2" type="ORF">H9L15_10255</name>
</gene>
<organism evidence="2 3">
    <name type="scientific">Sphingomonas daechungensis</name>
    <dbReference type="NCBI Taxonomy" id="1176646"/>
    <lineage>
        <taxon>Bacteria</taxon>
        <taxon>Pseudomonadati</taxon>
        <taxon>Pseudomonadota</taxon>
        <taxon>Alphaproteobacteria</taxon>
        <taxon>Sphingomonadales</taxon>
        <taxon>Sphingomonadaceae</taxon>
        <taxon>Sphingomonas</taxon>
    </lineage>
</organism>
<dbReference type="PANTHER" id="PTHR37549">
    <property type="entry name" value="LIPOPROTEIN LPRI"/>
    <property type="match status" value="1"/>
</dbReference>
<evidence type="ECO:0000313" key="3">
    <source>
        <dbReference type="Proteomes" id="UP000516134"/>
    </source>
</evidence>
<dbReference type="PANTHER" id="PTHR37549:SF1">
    <property type="entry name" value="LIPOPROTEIN LPRI"/>
    <property type="match status" value="1"/>
</dbReference>
<reference evidence="2 3" key="1">
    <citation type="submission" date="2020-08" db="EMBL/GenBank/DDBJ databases">
        <title>Genome sequence of Sphingomonas daechungensis KACC 18115T.</title>
        <authorList>
            <person name="Hyun D.-W."/>
            <person name="Bae J.-W."/>
        </authorList>
    </citation>
    <scope>NUCLEOTIDE SEQUENCE [LARGE SCALE GENOMIC DNA]</scope>
    <source>
        <strain evidence="2 3">KACC 18115</strain>
    </source>
</reference>
<evidence type="ECO:0000256" key="1">
    <source>
        <dbReference type="SAM" id="Phobius"/>
    </source>
</evidence>
<dbReference type="EMBL" id="CP060780">
    <property type="protein sequence ID" value="QNP42578.1"/>
    <property type="molecule type" value="Genomic_DNA"/>
</dbReference>
<proteinExistence type="predicted"/>
<dbReference type="RefSeq" id="WP_187714010.1">
    <property type="nucleotide sequence ID" value="NZ_BAABJC010000001.1"/>
</dbReference>
<sequence length="298" mass="30748">MDPQGEGGGQRINATVIASVALGVLILILVGMMLWGSRSSENDRLTGDEVSASAGDPSSLCSGEATSAAIRTAIFQQAAELRGSDQAALAKIASAASVRMEAAVLRDEGTDGSVTCNGTLTLDLPPGVAAGGKSSLSADVLYTVQQGAGSDARTVTLTDASAIVGPLSSIATTAPDNTDPLSNTTINGVDVITPPDPLAPQPEAAGGPSFNCANARTAGEAAVCDDPNLAALDRRMSAQFAGALAQASPEQRELLIRTRNEFLGYRDQCTENACIADTYRGRMREIRDIMTGDWHPQR</sequence>
<dbReference type="InterPro" id="IPR052755">
    <property type="entry name" value="Lysozyme_Inhibitor_LprI"/>
</dbReference>
<feature type="transmembrane region" description="Helical" evidence="1">
    <location>
        <begin position="12"/>
        <end position="35"/>
    </location>
</feature>
<keyword evidence="1" id="KW-1133">Transmembrane helix</keyword>
<dbReference type="Proteomes" id="UP000516134">
    <property type="component" value="Chromosome"/>
</dbReference>